<protein>
    <submittedName>
        <fullName evidence="2">Uncharacterized protein</fullName>
    </submittedName>
</protein>
<keyword evidence="3" id="KW-1185">Reference proteome</keyword>
<dbReference type="EMBL" id="BGPR01000181">
    <property type="protein sequence ID" value="GBM02582.1"/>
    <property type="molecule type" value="Genomic_DNA"/>
</dbReference>
<name>A0A4Y2CDT3_ARAVE</name>
<feature type="region of interest" description="Disordered" evidence="1">
    <location>
        <begin position="70"/>
        <end position="91"/>
    </location>
</feature>
<reference evidence="2 3" key="1">
    <citation type="journal article" date="2019" name="Sci. Rep.">
        <title>Orb-weaving spider Araneus ventricosus genome elucidates the spidroin gene catalogue.</title>
        <authorList>
            <person name="Kono N."/>
            <person name="Nakamura H."/>
            <person name="Ohtoshi R."/>
            <person name="Moran D.A.P."/>
            <person name="Shinohara A."/>
            <person name="Yoshida Y."/>
            <person name="Fujiwara M."/>
            <person name="Mori M."/>
            <person name="Tomita M."/>
            <person name="Arakawa K."/>
        </authorList>
    </citation>
    <scope>NUCLEOTIDE SEQUENCE [LARGE SCALE GENOMIC DNA]</scope>
</reference>
<accession>A0A4Y2CDT3</accession>
<gene>
    <name evidence="2" type="ORF">AVEN_178510_1</name>
</gene>
<proteinExistence type="predicted"/>
<evidence type="ECO:0000313" key="3">
    <source>
        <dbReference type="Proteomes" id="UP000499080"/>
    </source>
</evidence>
<dbReference type="Proteomes" id="UP000499080">
    <property type="component" value="Unassembled WGS sequence"/>
</dbReference>
<dbReference type="AlphaFoldDB" id="A0A4Y2CDT3"/>
<evidence type="ECO:0000256" key="1">
    <source>
        <dbReference type="SAM" id="MobiDB-lite"/>
    </source>
</evidence>
<evidence type="ECO:0000313" key="2">
    <source>
        <dbReference type="EMBL" id="GBM02582.1"/>
    </source>
</evidence>
<sequence>MILQTFLAPLNLKFLQCRSLKTENQSYASFHIEVYENDLQQLLDPTFWPEGCLIPEFYGKLKNDQISQEVIPGSDSNQPPYLDLSPNTDSK</sequence>
<organism evidence="2 3">
    <name type="scientific">Araneus ventricosus</name>
    <name type="common">Orbweaver spider</name>
    <name type="synonym">Epeira ventricosa</name>
    <dbReference type="NCBI Taxonomy" id="182803"/>
    <lineage>
        <taxon>Eukaryota</taxon>
        <taxon>Metazoa</taxon>
        <taxon>Ecdysozoa</taxon>
        <taxon>Arthropoda</taxon>
        <taxon>Chelicerata</taxon>
        <taxon>Arachnida</taxon>
        <taxon>Araneae</taxon>
        <taxon>Araneomorphae</taxon>
        <taxon>Entelegynae</taxon>
        <taxon>Araneoidea</taxon>
        <taxon>Araneidae</taxon>
        <taxon>Araneus</taxon>
    </lineage>
</organism>
<dbReference type="OrthoDB" id="7323539at2759"/>
<comment type="caution">
    <text evidence="2">The sequence shown here is derived from an EMBL/GenBank/DDBJ whole genome shotgun (WGS) entry which is preliminary data.</text>
</comment>